<name>A0AAQ1UNT2_9BACT</name>
<comment type="similarity">
    <text evidence="2">Belongs to the SusD family.</text>
</comment>
<evidence type="ECO:0000256" key="2">
    <source>
        <dbReference type="ARBA" id="ARBA00006275"/>
    </source>
</evidence>
<dbReference type="InterPro" id="IPR033985">
    <property type="entry name" value="SusD-like_N"/>
</dbReference>
<evidence type="ECO:0000256" key="3">
    <source>
        <dbReference type="ARBA" id="ARBA00022729"/>
    </source>
</evidence>
<protein>
    <submittedName>
        <fullName evidence="8">SusD family</fullName>
    </submittedName>
</protein>
<gene>
    <name evidence="8" type="ORF">NCTC13063_02234</name>
</gene>
<dbReference type="Pfam" id="PF14322">
    <property type="entry name" value="SusD-like_3"/>
    <property type="match status" value="1"/>
</dbReference>
<dbReference type="Pfam" id="PF07980">
    <property type="entry name" value="SusD_RagB"/>
    <property type="match status" value="1"/>
</dbReference>
<dbReference type="Gene3D" id="1.25.40.390">
    <property type="match status" value="1"/>
</dbReference>
<dbReference type="InterPro" id="IPR011990">
    <property type="entry name" value="TPR-like_helical_dom_sf"/>
</dbReference>
<feature type="domain" description="RagB/SusD" evidence="6">
    <location>
        <begin position="327"/>
        <end position="460"/>
    </location>
</feature>
<dbReference type="EMBL" id="UGTJ01000002">
    <property type="protein sequence ID" value="SUB96476.1"/>
    <property type="molecule type" value="Genomic_DNA"/>
</dbReference>
<proteinExistence type="inferred from homology"/>
<keyword evidence="3" id="KW-0732">Signal</keyword>
<accession>A0AAQ1UNT2</accession>
<dbReference type="AlphaFoldDB" id="A0AAQ1UNT2"/>
<dbReference type="InterPro" id="IPR012944">
    <property type="entry name" value="SusD_RagB_dom"/>
</dbReference>
<dbReference type="RefSeq" id="WP_115154218.1">
    <property type="nucleotide sequence ID" value="NZ_DBFWLE010000014.1"/>
</dbReference>
<sequence>MNKSICTLIAVVMLSASCDSYLDVKPYGRTIPKTPEEFSALIHTHLNNVDEGATFLIDNATRITRYDVGAGDDFEAVLTQQAGRTLPVYIGSLLNGSAYEPYINLYRVIKDCNIVIGEIQPDGTDLSTRTLSTAYALRGVAYYQLLRLYCEAPQQGHFEAQAGVPLVTSFDMTARPIRSSMQQTVSRIEEDLNRAVSFQNTDALYLFTADVVKAYLARLYFWTEQWQKALDAARELQARYPLLSGDDYKEMIAHPLAKKYNHILTAYGRSTGSNDSEESLASRTLQYRPVSKRFINCFQNGEAATDIRYALCLDKERKAVKPFFCGIRGAELKLIEAEALAHLGQTDAALKALNELRAARITGATPYTLLTLPEANPDERIKVDAEGKALTKLMGAILNERRKELFLEGDRMFELKRNGTPEFWTAYNGLRYNTLRYMYTFPIPESEIRINPAIIQNAGYTELLSN</sequence>
<evidence type="ECO:0000313" key="8">
    <source>
        <dbReference type="EMBL" id="SUB96476.1"/>
    </source>
</evidence>
<comment type="caution">
    <text evidence="8">The sequence shown here is derived from an EMBL/GenBank/DDBJ whole genome shotgun (WGS) entry which is preliminary data.</text>
</comment>
<evidence type="ECO:0000259" key="6">
    <source>
        <dbReference type="Pfam" id="PF07980"/>
    </source>
</evidence>
<feature type="domain" description="SusD-like N-terminal" evidence="7">
    <location>
        <begin position="21"/>
        <end position="220"/>
    </location>
</feature>
<reference evidence="8 9" key="1">
    <citation type="submission" date="2018-06" db="EMBL/GenBank/DDBJ databases">
        <authorList>
            <consortium name="Pathogen Informatics"/>
            <person name="Doyle S."/>
        </authorList>
    </citation>
    <scope>NUCLEOTIDE SEQUENCE [LARGE SCALE GENOMIC DNA]</scope>
    <source>
        <strain evidence="8 9">NCTC13063</strain>
    </source>
</reference>
<evidence type="ECO:0000256" key="4">
    <source>
        <dbReference type="ARBA" id="ARBA00023136"/>
    </source>
</evidence>
<organism evidence="8 9">
    <name type="scientific">Segatella buccae</name>
    <dbReference type="NCBI Taxonomy" id="28126"/>
    <lineage>
        <taxon>Bacteria</taxon>
        <taxon>Pseudomonadati</taxon>
        <taxon>Bacteroidota</taxon>
        <taxon>Bacteroidia</taxon>
        <taxon>Bacteroidales</taxon>
        <taxon>Prevotellaceae</taxon>
        <taxon>Segatella</taxon>
    </lineage>
</organism>
<dbReference type="Proteomes" id="UP000255283">
    <property type="component" value="Unassembled WGS sequence"/>
</dbReference>
<evidence type="ECO:0000313" key="9">
    <source>
        <dbReference type="Proteomes" id="UP000255283"/>
    </source>
</evidence>
<dbReference type="PROSITE" id="PS51257">
    <property type="entry name" value="PROKAR_LIPOPROTEIN"/>
    <property type="match status" value="1"/>
</dbReference>
<dbReference type="GO" id="GO:0009279">
    <property type="term" value="C:cell outer membrane"/>
    <property type="evidence" value="ECO:0007669"/>
    <property type="project" value="UniProtKB-SubCell"/>
</dbReference>
<comment type="subcellular location">
    <subcellularLocation>
        <location evidence="1">Cell outer membrane</location>
    </subcellularLocation>
</comment>
<evidence type="ECO:0000256" key="1">
    <source>
        <dbReference type="ARBA" id="ARBA00004442"/>
    </source>
</evidence>
<keyword evidence="5" id="KW-0998">Cell outer membrane</keyword>
<evidence type="ECO:0000256" key="5">
    <source>
        <dbReference type="ARBA" id="ARBA00023237"/>
    </source>
</evidence>
<dbReference type="SUPFAM" id="SSF48452">
    <property type="entry name" value="TPR-like"/>
    <property type="match status" value="1"/>
</dbReference>
<evidence type="ECO:0000259" key="7">
    <source>
        <dbReference type="Pfam" id="PF14322"/>
    </source>
</evidence>
<keyword evidence="4" id="KW-0472">Membrane</keyword>